<keyword evidence="2" id="KW-1185">Reference proteome</keyword>
<reference evidence="1 2" key="1">
    <citation type="submission" date="2015-01" db="EMBL/GenBank/DDBJ databases">
        <title>Enhanced salinomycin production by adjusting the supply of polyketide extender units in Streptomyce albus DSM 41398.</title>
        <authorList>
            <person name="Lu C."/>
        </authorList>
    </citation>
    <scope>NUCLEOTIDE SEQUENCE [LARGE SCALE GENOMIC DNA]</scope>
    <source>
        <strain evidence="2">ATCC 21838 / DSM 41398 / FERM P-419 / JCM 4703 / NBRC 107858</strain>
    </source>
</reference>
<dbReference type="Gene3D" id="3.90.850.10">
    <property type="entry name" value="Fumarylacetoacetase-like, C-terminal domain"/>
    <property type="match status" value="1"/>
</dbReference>
<dbReference type="AlphaFoldDB" id="A0A0B5EPV5"/>
<dbReference type="InterPro" id="IPR036663">
    <property type="entry name" value="Fumarylacetoacetase_C_sf"/>
</dbReference>
<accession>A0A0B5EPV5</accession>
<evidence type="ECO:0000313" key="2">
    <source>
        <dbReference type="Proteomes" id="UP000031523"/>
    </source>
</evidence>
<gene>
    <name evidence="1" type="ORF">SLNWT_0934</name>
</gene>
<dbReference type="EMBL" id="CP010519">
    <property type="protein sequence ID" value="AJE81310.1"/>
    <property type="molecule type" value="Genomic_DNA"/>
</dbReference>
<organism evidence="1 2">
    <name type="scientific">Streptomyces albus (strain ATCC 21838 / DSM 41398 / FERM P-419 / JCM 4703 / NBRC 107858)</name>
    <dbReference type="NCBI Taxonomy" id="1081613"/>
    <lineage>
        <taxon>Bacteria</taxon>
        <taxon>Bacillati</taxon>
        <taxon>Actinomycetota</taxon>
        <taxon>Actinomycetes</taxon>
        <taxon>Kitasatosporales</taxon>
        <taxon>Streptomycetaceae</taxon>
        <taxon>Streptomyces</taxon>
    </lineage>
</organism>
<evidence type="ECO:0008006" key="3">
    <source>
        <dbReference type="Google" id="ProtNLM"/>
    </source>
</evidence>
<evidence type="ECO:0000313" key="1">
    <source>
        <dbReference type="EMBL" id="AJE81310.1"/>
    </source>
</evidence>
<name>A0A0B5EPV5_STRA4</name>
<dbReference type="Proteomes" id="UP000031523">
    <property type="component" value="Chromosome"/>
</dbReference>
<protein>
    <recommendedName>
        <fullName evidence="3">FAH family protein</fullName>
    </recommendedName>
</protein>
<proteinExistence type="predicted"/>
<dbReference type="GO" id="GO:0003824">
    <property type="term" value="F:catalytic activity"/>
    <property type="evidence" value="ECO:0007669"/>
    <property type="project" value="InterPro"/>
</dbReference>
<sequence>MTVLFECVHQGERYFGFGIPAEGEPLRLHRLDGLDLSAALLDAAASGADPRAALTAGRPAVEVPWTESAGVEFRPPLLPDSVGDALVGGFMQTHNVKVDATTQSQPNWFFKSLGEGLRVSGSELAVPASSLAICEEAEVVLVYAVDASGEPRYLGHGFGNDLTDIGRFKRHAGHLSYAKLCEAGISPFLFLGEPPESVTGTVTIERGGQAAYQGEFTTGTKALHYGLADIMTELFSYRALHHPGRIHYVYLGADRSSFHGGHQMADGDRITLDFASHGVVLSNTVRWS</sequence>
<dbReference type="KEGG" id="sals:SLNWT_0934"/>